<dbReference type="PANTHER" id="PTHR30069:SF40">
    <property type="entry name" value="TONB-DEPENDENT RECEPTOR NMB0964-RELATED"/>
    <property type="match status" value="1"/>
</dbReference>
<dbReference type="GO" id="GO:0044718">
    <property type="term" value="P:siderophore transmembrane transport"/>
    <property type="evidence" value="ECO:0007669"/>
    <property type="project" value="TreeGrafter"/>
</dbReference>
<reference evidence="13 14" key="1">
    <citation type="submission" date="2020-02" db="EMBL/GenBank/DDBJ databases">
        <title>Genomic and physiological characterization of two novel Nitrospinaceae genera.</title>
        <authorList>
            <person name="Mueller A.J."/>
            <person name="Jung M.-Y."/>
            <person name="Strachan C.R."/>
            <person name="Herbold C.W."/>
            <person name="Kirkegaard R.H."/>
            <person name="Daims H."/>
        </authorList>
    </citation>
    <scope>NUCLEOTIDE SEQUENCE [LARGE SCALE GENOMIC DNA]</scope>
    <source>
        <strain evidence="13">EB</strain>
    </source>
</reference>
<evidence type="ECO:0000256" key="7">
    <source>
        <dbReference type="ARBA" id="ARBA00023237"/>
    </source>
</evidence>
<dbReference type="PANTHER" id="PTHR30069">
    <property type="entry name" value="TONB-DEPENDENT OUTER MEMBRANE RECEPTOR"/>
    <property type="match status" value="1"/>
</dbReference>
<dbReference type="GO" id="GO:0015344">
    <property type="term" value="F:siderophore uptake transmembrane transporter activity"/>
    <property type="evidence" value="ECO:0007669"/>
    <property type="project" value="TreeGrafter"/>
</dbReference>
<keyword evidence="7 8" id="KW-0998">Cell outer membrane</keyword>
<keyword evidence="2 8" id="KW-0813">Transport</keyword>
<keyword evidence="4 8" id="KW-0812">Transmembrane</keyword>
<dbReference type="Gene3D" id="2.170.130.10">
    <property type="entry name" value="TonB-dependent receptor, plug domain"/>
    <property type="match status" value="1"/>
</dbReference>
<organism evidence="13 14">
    <name type="scientific">Candidatus Nitronauta litoralis</name>
    <dbReference type="NCBI Taxonomy" id="2705533"/>
    <lineage>
        <taxon>Bacteria</taxon>
        <taxon>Pseudomonadati</taxon>
        <taxon>Nitrospinota/Tectimicrobiota group</taxon>
        <taxon>Nitrospinota</taxon>
        <taxon>Nitrospinia</taxon>
        <taxon>Nitrospinales</taxon>
        <taxon>Nitrospinaceae</taxon>
        <taxon>Candidatus Nitronauta</taxon>
    </lineage>
</organism>
<proteinExistence type="inferred from homology"/>
<dbReference type="SUPFAM" id="SSF56935">
    <property type="entry name" value="Porins"/>
    <property type="match status" value="1"/>
</dbReference>
<evidence type="ECO:0000256" key="5">
    <source>
        <dbReference type="ARBA" id="ARBA00023077"/>
    </source>
</evidence>
<feature type="chain" id="PRO_5032468566" evidence="10">
    <location>
        <begin position="23"/>
        <end position="684"/>
    </location>
</feature>
<dbReference type="InterPro" id="IPR039426">
    <property type="entry name" value="TonB-dep_rcpt-like"/>
</dbReference>
<comment type="similarity">
    <text evidence="8 9">Belongs to the TonB-dependent receptor family.</text>
</comment>
<gene>
    <name evidence="13" type="ORF">G3M70_14355</name>
</gene>
<dbReference type="Pfam" id="PF07715">
    <property type="entry name" value="Plug"/>
    <property type="match status" value="1"/>
</dbReference>
<dbReference type="InterPro" id="IPR012910">
    <property type="entry name" value="Plug_dom"/>
</dbReference>
<evidence type="ECO:0000256" key="8">
    <source>
        <dbReference type="PROSITE-ProRule" id="PRU01360"/>
    </source>
</evidence>
<keyword evidence="6 8" id="KW-0472">Membrane</keyword>
<evidence type="ECO:0000313" key="14">
    <source>
        <dbReference type="Proteomes" id="UP000594688"/>
    </source>
</evidence>
<feature type="signal peptide" evidence="10">
    <location>
        <begin position="1"/>
        <end position="22"/>
    </location>
</feature>
<dbReference type="EMBL" id="CP048685">
    <property type="protein sequence ID" value="QPJ62993.1"/>
    <property type="molecule type" value="Genomic_DNA"/>
</dbReference>
<evidence type="ECO:0000256" key="2">
    <source>
        <dbReference type="ARBA" id="ARBA00022448"/>
    </source>
</evidence>
<dbReference type="PROSITE" id="PS52016">
    <property type="entry name" value="TONB_DEPENDENT_REC_3"/>
    <property type="match status" value="1"/>
</dbReference>
<comment type="subcellular location">
    <subcellularLocation>
        <location evidence="1 8">Cell outer membrane</location>
        <topology evidence="1 8">Multi-pass membrane protein</topology>
    </subcellularLocation>
</comment>
<sequence>MRPYITLIVCLSMALLTSHVWAEEKHQITESPKKHFEIHLKEVVVSTPMEETISSSARPVEVLHDEELRLKAASTIGETLKLQPGVHSQSFGPGVGLPVIRGQSGPRVRVLNNGLGANDASQVSPDHASSVNPLTADRIEILRGPATLLYGSGAIGGVVNVIDNRIPRLVPEKLVTGAFEQKFNSVSNETSTAIKLEGGKDYFAYHLDGFYRNNANVDVGGLAIDQARGQVSEPDLMVTRNTNGFIDNSASETRGGTAGFSLVGDSGFFGVSGNFLDNAYGIPPEGTDDGERVQVKLEQNKIDFKGELYNPVSFLEAIKTSMSYTDYEHRETAMNETEAFFQNDTYEGRLEIPHKPLAGFTGVLGVQAISSKFSALAVEDSIFITPPTRTNSIGIFGQESVDVGPVNVKAGVRVEHTSLDPDFAGMMYRSFTPVSASASATWSPNDQHHFRGAFTRSQRAPQVQELFFSGFHEATRAFERGNPNLTEETSNNFDFGYRFDADWVIAEVDLFYNLVDDYIFLGRTGAVVDDAPEVLAQQTQAYFLGYEANLIFPVMDNNHGAVDFTLFSDFTRGRLTNMGDVPQQPPLRWGFQVDHSKGQWSSNLRLTRGEAQNNPGANEANTPSYVLLNLATHYHLLDFHGTDVLLFAKGNNLLDQNIRNSTSFLRNFAPEAGIGAELGVRVNF</sequence>
<dbReference type="Gene3D" id="2.40.170.20">
    <property type="entry name" value="TonB-dependent receptor, beta-barrel domain"/>
    <property type="match status" value="1"/>
</dbReference>
<dbReference type="InterPro" id="IPR037066">
    <property type="entry name" value="Plug_dom_sf"/>
</dbReference>
<evidence type="ECO:0000256" key="6">
    <source>
        <dbReference type="ARBA" id="ARBA00023136"/>
    </source>
</evidence>
<keyword evidence="5 9" id="KW-0798">TonB box</keyword>
<feature type="domain" description="TonB-dependent receptor plug" evidence="12">
    <location>
        <begin position="54"/>
        <end position="158"/>
    </location>
</feature>
<evidence type="ECO:0000259" key="12">
    <source>
        <dbReference type="Pfam" id="PF07715"/>
    </source>
</evidence>
<evidence type="ECO:0000259" key="11">
    <source>
        <dbReference type="Pfam" id="PF00593"/>
    </source>
</evidence>
<evidence type="ECO:0000256" key="9">
    <source>
        <dbReference type="RuleBase" id="RU003357"/>
    </source>
</evidence>
<accession>A0A7T0BXZ8</accession>
<dbReference type="Pfam" id="PF00593">
    <property type="entry name" value="TonB_dep_Rec_b-barrel"/>
    <property type="match status" value="1"/>
</dbReference>
<dbReference type="Proteomes" id="UP000594688">
    <property type="component" value="Chromosome"/>
</dbReference>
<protein>
    <submittedName>
        <fullName evidence="13">TonB-dependent receptor</fullName>
    </submittedName>
</protein>
<keyword evidence="13" id="KW-0675">Receptor</keyword>
<evidence type="ECO:0000256" key="10">
    <source>
        <dbReference type="SAM" id="SignalP"/>
    </source>
</evidence>
<keyword evidence="3 8" id="KW-1134">Transmembrane beta strand</keyword>
<evidence type="ECO:0000256" key="4">
    <source>
        <dbReference type="ARBA" id="ARBA00022692"/>
    </source>
</evidence>
<dbReference type="GO" id="GO:0009279">
    <property type="term" value="C:cell outer membrane"/>
    <property type="evidence" value="ECO:0007669"/>
    <property type="project" value="UniProtKB-SubCell"/>
</dbReference>
<dbReference type="InterPro" id="IPR000531">
    <property type="entry name" value="Beta-barrel_TonB"/>
</dbReference>
<evidence type="ECO:0000256" key="1">
    <source>
        <dbReference type="ARBA" id="ARBA00004571"/>
    </source>
</evidence>
<keyword evidence="10" id="KW-0732">Signal</keyword>
<dbReference type="KEGG" id="nli:G3M70_14355"/>
<feature type="domain" description="TonB-dependent receptor-like beta-barrel" evidence="11">
    <location>
        <begin position="254"/>
        <end position="653"/>
    </location>
</feature>
<name>A0A7T0BXZ8_9BACT</name>
<dbReference type="AlphaFoldDB" id="A0A7T0BXZ8"/>
<evidence type="ECO:0000313" key="13">
    <source>
        <dbReference type="EMBL" id="QPJ62993.1"/>
    </source>
</evidence>
<dbReference type="InterPro" id="IPR036942">
    <property type="entry name" value="Beta-barrel_TonB_sf"/>
</dbReference>
<evidence type="ECO:0000256" key="3">
    <source>
        <dbReference type="ARBA" id="ARBA00022452"/>
    </source>
</evidence>